<feature type="non-terminal residue" evidence="4">
    <location>
        <position position="1"/>
    </location>
</feature>
<comment type="caution">
    <text evidence="4">The sequence shown here is derived from an EMBL/GenBank/DDBJ whole genome shotgun (WGS) entry which is preliminary data.</text>
</comment>
<keyword evidence="2" id="KW-0378">Hydrolase</keyword>
<dbReference type="InterPro" id="IPR036005">
    <property type="entry name" value="Creatinase/aminopeptidase-like"/>
</dbReference>
<proteinExistence type="predicted"/>
<reference evidence="4" key="1">
    <citation type="journal article" date="2014" name="Front. Microbiol.">
        <title>High frequency of phylogenetically diverse reductive dehalogenase-homologous genes in deep subseafloor sedimentary metagenomes.</title>
        <authorList>
            <person name="Kawai M."/>
            <person name="Futagami T."/>
            <person name="Toyoda A."/>
            <person name="Takaki Y."/>
            <person name="Nishi S."/>
            <person name="Hori S."/>
            <person name="Arai W."/>
            <person name="Tsubouchi T."/>
            <person name="Morono Y."/>
            <person name="Uchiyama I."/>
            <person name="Ito T."/>
            <person name="Fujiyama A."/>
            <person name="Inagaki F."/>
            <person name="Takami H."/>
        </authorList>
    </citation>
    <scope>NUCLEOTIDE SEQUENCE</scope>
    <source>
        <strain evidence="4">Expedition CK06-06</strain>
    </source>
</reference>
<accession>X1NQY3</accession>
<dbReference type="EMBL" id="BARV01025671">
    <property type="protein sequence ID" value="GAI45983.1"/>
    <property type="molecule type" value="Genomic_DNA"/>
</dbReference>
<dbReference type="Gene3D" id="3.90.230.10">
    <property type="entry name" value="Creatinase/methionine aminopeptidase superfamily"/>
    <property type="match status" value="1"/>
</dbReference>
<dbReference type="SUPFAM" id="SSF55920">
    <property type="entry name" value="Creatinase/aminopeptidase"/>
    <property type="match status" value="1"/>
</dbReference>
<protein>
    <recommendedName>
        <fullName evidence="3">Peptidase M24 domain-containing protein</fullName>
    </recommendedName>
</protein>
<dbReference type="AlphaFoldDB" id="X1NQY3"/>
<dbReference type="InterPro" id="IPR001131">
    <property type="entry name" value="Peptidase_M24B_aminopep-P_CS"/>
</dbReference>
<gene>
    <name evidence="4" type="ORF">S06H3_41615</name>
</gene>
<organism evidence="4">
    <name type="scientific">marine sediment metagenome</name>
    <dbReference type="NCBI Taxonomy" id="412755"/>
    <lineage>
        <taxon>unclassified sequences</taxon>
        <taxon>metagenomes</taxon>
        <taxon>ecological metagenomes</taxon>
    </lineage>
</organism>
<dbReference type="Pfam" id="PF00557">
    <property type="entry name" value="Peptidase_M24"/>
    <property type="match status" value="1"/>
</dbReference>
<dbReference type="InterPro" id="IPR000994">
    <property type="entry name" value="Pept_M24"/>
</dbReference>
<dbReference type="PROSITE" id="PS00491">
    <property type="entry name" value="PROLINE_PEPTIDASE"/>
    <property type="match status" value="1"/>
</dbReference>
<dbReference type="GO" id="GO:0016787">
    <property type="term" value="F:hydrolase activity"/>
    <property type="evidence" value="ECO:0007669"/>
    <property type="project" value="UniProtKB-KW"/>
</dbReference>
<evidence type="ECO:0000313" key="4">
    <source>
        <dbReference type="EMBL" id="GAI45983.1"/>
    </source>
</evidence>
<evidence type="ECO:0000259" key="3">
    <source>
        <dbReference type="Pfam" id="PF00557"/>
    </source>
</evidence>
<evidence type="ECO:0000256" key="1">
    <source>
        <dbReference type="ARBA" id="ARBA00022723"/>
    </source>
</evidence>
<sequence length="91" mass="9711">AARQVIAKYDLPVYGHGTGHGLGLEVHEEPVVAAKGKGKLKAGEIITIEPGVYMPGKLGVRIEDDVLVTETGCKILSSDCPHLPLLRSLKR</sequence>
<dbReference type="InterPro" id="IPR050659">
    <property type="entry name" value="Peptidase_M24B"/>
</dbReference>
<feature type="domain" description="Peptidase M24" evidence="3">
    <location>
        <begin position="1"/>
        <end position="70"/>
    </location>
</feature>
<dbReference type="PANTHER" id="PTHR46112:SF3">
    <property type="entry name" value="AMINOPEPTIDASE YPDF"/>
    <property type="match status" value="1"/>
</dbReference>
<keyword evidence="1" id="KW-0479">Metal-binding</keyword>
<evidence type="ECO:0000256" key="2">
    <source>
        <dbReference type="ARBA" id="ARBA00022801"/>
    </source>
</evidence>
<name>X1NQY3_9ZZZZ</name>
<dbReference type="GO" id="GO:0046872">
    <property type="term" value="F:metal ion binding"/>
    <property type="evidence" value="ECO:0007669"/>
    <property type="project" value="UniProtKB-KW"/>
</dbReference>
<dbReference type="PANTHER" id="PTHR46112">
    <property type="entry name" value="AMINOPEPTIDASE"/>
    <property type="match status" value="1"/>
</dbReference>